<evidence type="ECO:0000313" key="2">
    <source>
        <dbReference type="EMBL" id="MFC7336133.1"/>
    </source>
</evidence>
<dbReference type="CDD" id="cd00085">
    <property type="entry name" value="HNHc"/>
    <property type="match status" value="1"/>
</dbReference>
<dbReference type="RefSeq" id="WP_379708944.1">
    <property type="nucleotide sequence ID" value="NZ_JBHTBS010000001.1"/>
</dbReference>
<organism evidence="2 3">
    <name type="scientific">Haloferula chungangensis</name>
    <dbReference type="NCBI Taxonomy" id="1048331"/>
    <lineage>
        <taxon>Bacteria</taxon>
        <taxon>Pseudomonadati</taxon>
        <taxon>Verrucomicrobiota</taxon>
        <taxon>Verrucomicrobiia</taxon>
        <taxon>Verrucomicrobiales</taxon>
        <taxon>Verrucomicrobiaceae</taxon>
        <taxon>Haloferula</taxon>
    </lineage>
</organism>
<protein>
    <submittedName>
        <fullName evidence="2">HNH endonuclease</fullName>
    </submittedName>
</protein>
<gene>
    <name evidence="2" type="ORF">ACFQY0_03000</name>
</gene>
<reference evidence="3" key="1">
    <citation type="journal article" date="2019" name="Int. J. Syst. Evol. Microbiol.">
        <title>The Global Catalogue of Microorganisms (GCM) 10K type strain sequencing project: providing services to taxonomists for standard genome sequencing and annotation.</title>
        <authorList>
            <consortium name="The Broad Institute Genomics Platform"/>
            <consortium name="The Broad Institute Genome Sequencing Center for Infectious Disease"/>
            <person name="Wu L."/>
            <person name="Ma J."/>
        </authorList>
    </citation>
    <scope>NUCLEOTIDE SEQUENCE [LARGE SCALE GENOMIC DNA]</scope>
    <source>
        <strain evidence="3">CGMCC 4.1467</strain>
    </source>
</reference>
<evidence type="ECO:0000313" key="3">
    <source>
        <dbReference type="Proteomes" id="UP001596472"/>
    </source>
</evidence>
<proteinExistence type="predicted"/>
<sequence length="232" mass="26139">MKPVDKGQSLGTLARYPDAKPELLLRLGLQCSYCEEPGSPQSLHIEHIYPKDPHPEFEREWDNFLVACSTCNTYKHHHLGSARQTDLEGRYVWPHRENTMCAFHYFDDGRVEVVPGLSADLSQAAGDTLNMIGAMKSPAAAANYGEDIAYDGMEKRKEMWEIASENRRDYLASDGAFSPGSIARNASKMGHFSIWMAVFHDRPEVRSELIRQFKAASNCFDQGTQPISRGRL</sequence>
<name>A0ABW2L495_9BACT</name>
<comment type="caution">
    <text evidence="2">The sequence shown here is derived from an EMBL/GenBank/DDBJ whole genome shotgun (WGS) entry which is preliminary data.</text>
</comment>
<keyword evidence="3" id="KW-1185">Reference proteome</keyword>
<dbReference type="Proteomes" id="UP001596472">
    <property type="component" value="Unassembled WGS sequence"/>
</dbReference>
<dbReference type="EMBL" id="JBHTBS010000001">
    <property type="protein sequence ID" value="MFC7336133.1"/>
    <property type="molecule type" value="Genomic_DNA"/>
</dbReference>
<dbReference type="InterPro" id="IPR002711">
    <property type="entry name" value="HNH"/>
</dbReference>
<dbReference type="InterPro" id="IPR003615">
    <property type="entry name" value="HNH_nuc"/>
</dbReference>
<feature type="domain" description="HNH" evidence="1">
    <location>
        <begin position="31"/>
        <end position="77"/>
    </location>
</feature>
<dbReference type="Pfam" id="PF01844">
    <property type="entry name" value="HNH"/>
    <property type="match status" value="1"/>
</dbReference>
<dbReference type="Gene3D" id="1.10.30.50">
    <property type="match status" value="1"/>
</dbReference>
<accession>A0ABW2L495</accession>
<keyword evidence="2" id="KW-0255">Endonuclease</keyword>
<keyword evidence="2" id="KW-0378">Hydrolase</keyword>
<keyword evidence="2" id="KW-0540">Nuclease</keyword>
<dbReference type="GO" id="GO:0004519">
    <property type="term" value="F:endonuclease activity"/>
    <property type="evidence" value="ECO:0007669"/>
    <property type="project" value="UniProtKB-KW"/>
</dbReference>
<evidence type="ECO:0000259" key="1">
    <source>
        <dbReference type="Pfam" id="PF01844"/>
    </source>
</evidence>